<dbReference type="PROSITE" id="PS51450">
    <property type="entry name" value="LRR"/>
    <property type="match status" value="9"/>
</dbReference>
<evidence type="ECO:0000259" key="3">
    <source>
        <dbReference type="PROSITE" id="PS50104"/>
    </source>
</evidence>
<dbReference type="InterPro" id="IPR000157">
    <property type="entry name" value="TIR_dom"/>
</dbReference>
<dbReference type="SMART" id="SM00365">
    <property type="entry name" value="LRR_SD22"/>
    <property type="match status" value="9"/>
</dbReference>
<dbReference type="SMART" id="SM00369">
    <property type="entry name" value="LRR_TYP"/>
    <property type="match status" value="6"/>
</dbReference>
<evidence type="ECO:0000256" key="1">
    <source>
        <dbReference type="ARBA" id="ARBA00022614"/>
    </source>
</evidence>
<dbReference type="InterPro" id="IPR050836">
    <property type="entry name" value="SDS22/Internalin_LRR"/>
</dbReference>
<dbReference type="InterPro" id="IPR032171">
    <property type="entry name" value="COR-A"/>
</dbReference>
<dbReference type="Gene3D" id="1.10.10.2200">
    <property type="match status" value="1"/>
</dbReference>
<dbReference type="RefSeq" id="WP_379846963.1">
    <property type="nucleotide sequence ID" value="NZ_JBHSMA010000004.1"/>
</dbReference>
<dbReference type="Pfam" id="PF13676">
    <property type="entry name" value="TIR_2"/>
    <property type="match status" value="1"/>
</dbReference>
<dbReference type="InterPro" id="IPR032675">
    <property type="entry name" value="LRR_dom_sf"/>
</dbReference>
<evidence type="ECO:0000313" key="5">
    <source>
        <dbReference type="Proteomes" id="UP001596106"/>
    </source>
</evidence>
<sequence length="1145" mass="131886">MKTLAIELIRIAKETSAKTLDLGRCGLTESNIPQELFTLFELEELILSNEYFDSSLSKWVPSKNTGNENYFSVLPTELSKLRSLKKLSVGGTFAKRWEIRDLSVLATMPSLTSLFCDSNQITDLSPLSSLPLLTELSCSTNPIKDLIPLSSLTNLRQLYCTGIGLSNLSPLKNLTQLVSLYCFNNQISNLSPLEVLENLTDLNVKKNQITDLSSLAKLKNLQQLNCSENPLFDLTPLAKLSRLERLTCFKCHISDLRMLANLQSLTKIDCQSNSIAELTPLSSLQNLRKLYCGYNKLTDLSPISGLTELRRLFCYNNKIASLAPLANLTKLEVLYGSDNEYIDLSPLIHLNALSELDCSRNQIQDLSPISGLKELRILKFARNEIWDISPVTNLLELKELNCSRNKIESLMPIQNLYALEKLDCRHNQLSDLKPLVNLISLKEVSCTDNPLRTPPMGVAQEGILSIRSYFKSIDNSNLINANLILNTELKLIVLGNSTSGKSSFIEWLQTGKISPKRDTTHGMVTARWKPTFTIGGQKKVNVKILDFGGQEFYHDAHHLFLSNNALYVILWDKRQNKHSITKTKLFIHGIEQEVDLEHFPIDYWLWCVNQYGKPELDKKRNKLNVHALLVQNRIDETDNEREWLDQSFYKQKYPFIYDFIATSLLKNQGTSILKEFIKEFCQQSTIIGEEIPEFWLTIRDRLIDQEERKITYLQFKQICQSINPSINEEAIYFLCLFLHNTFNLQYFKDGPVPRDDEWVITDPTWLTEQIYKVLNVDLATKSGRFTKEYVRAVLSEDKSDADCQTLLDLLLRFQLVVKVNDELETFIAPQYLPDYPSVETRFFLVNFKPFFRFNFKGFLHRKVIFEIFKTFSSDTSDNSIIWKYGLIIQKEGEQLLIKIQRDLNSIELSTGDNVALNSEFFQSIIEKIRVINCLYEVKECVSVDRRTFIELSTIERTVNARLSEFSFNNKYYRVAQFREFLVYVPSVNTRYLNLKVFISYSRHDKQLRDELETHLSSLRREGLIDLWHDGMLEPGREWDIQIKNQLQQADLVLLLLSPDFINTDYTWEIELQESLNRHTDGTARVVPILLRACYFEGLPSISSLAIIPAKAKPIDSPNRAERDVAWKGVIQSLKEVIETWALTNS</sequence>
<keyword evidence="2" id="KW-0677">Repeat</keyword>
<dbReference type="InterPro" id="IPR025875">
    <property type="entry name" value="Leu-rich_rpt_4"/>
</dbReference>
<proteinExistence type="predicted"/>
<dbReference type="PROSITE" id="PS50104">
    <property type="entry name" value="TIR"/>
    <property type="match status" value="1"/>
</dbReference>
<dbReference type="PANTHER" id="PTHR46652:SF3">
    <property type="entry name" value="LEUCINE-RICH REPEAT-CONTAINING PROTEIN 9"/>
    <property type="match status" value="1"/>
</dbReference>
<dbReference type="SUPFAM" id="SSF52200">
    <property type="entry name" value="Toll/Interleukin receptor TIR domain"/>
    <property type="match status" value="1"/>
</dbReference>
<dbReference type="Gene3D" id="3.80.10.10">
    <property type="entry name" value="Ribonuclease Inhibitor"/>
    <property type="match status" value="2"/>
</dbReference>
<reference evidence="5" key="1">
    <citation type="journal article" date="2019" name="Int. J. Syst. Evol. Microbiol.">
        <title>The Global Catalogue of Microorganisms (GCM) 10K type strain sequencing project: providing services to taxonomists for standard genome sequencing and annotation.</title>
        <authorList>
            <consortium name="The Broad Institute Genomics Platform"/>
            <consortium name="The Broad Institute Genome Sequencing Center for Infectious Disease"/>
            <person name="Wu L."/>
            <person name="Ma J."/>
        </authorList>
    </citation>
    <scope>NUCLEOTIDE SEQUENCE [LARGE SCALE GENOMIC DNA]</scope>
    <source>
        <strain evidence="5">CCUG 55250</strain>
    </source>
</reference>
<dbReference type="Gene3D" id="3.40.50.300">
    <property type="entry name" value="P-loop containing nucleotide triphosphate hydrolases"/>
    <property type="match status" value="1"/>
</dbReference>
<dbReference type="Pfam" id="PF08477">
    <property type="entry name" value="Roc"/>
    <property type="match status" value="1"/>
</dbReference>
<dbReference type="Pfam" id="PF12799">
    <property type="entry name" value="LRR_4"/>
    <property type="match status" value="4"/>
</dbReference>
<comment type="caution">
    <text evidence="4">The sequence shown here is derived from an EMBL/GenBank/DDBJ whole genome shotgun (WGS) entry which is preliminary data.</text>
</comment>
<dbReference type="Gene3D" id="1.10.10.10">
    <property type="entry name" value="Winged helix-like DNA-binding domain superfamily/Winged helix DNA-binding domain"/>
    <property type="match status" value="1"/>
</dbReference>
<dbReference type="SMART" id="SM00364">
    <property type="entry name" value="LRR_BAC"/>
    <property type="match status" value="4"/>
</dbReference>
<dbReference type="Proteomes" id="UP001596106">
    <property type="component" value="Unassembled WGS sequence"/>
</dbReference>
<dbReference type="Gene3D" id="3.40.50.10140">
    <property type="entry name" value="Toll/interleukin-1 receptor homology (TIR) domain"/>
    <property type="match status" value="1"/>
</dbReference>
<protein>
    <submittedName>
        <fullName evidence="4">Leucine-rich repeat domain-containing protein</fullName>
    </submittedName>
</protein>
<dbReference type="SUPFAM" id="SSF52540">
    <property type="entry name" value="P-loop containing nucleoside triphosphate hydrolases"/>
    <property type="match status" value="1"/>
</dbReference>
<dbReference type="InterPro" id="IPR035897">
    <property type="entry name" value="Toll_tir_struct_dom_sf"/>
</dbReference>
<dbReference type="InterPro" id="IPR001611">
    <property type="entry name" value="Leu-rich_rpt"/>
</dbReference>
<gene>
    <name evidence="4" type="ORF">ACFPMF_16120</name>
</gene>
<feature type="domain" description="TIR" evidence="3">
    <location>
        <begin position="992"/>
        <end position="1133"/>
    </location>
</feature>
<accession>A0ABW0IBQ9</accession>
<evidence type="ECO:0000313" key="4">
    <source>
        <dbReference type="EMBL" id="MFC5410848.1"/>
    </source>
</evidence>
<dbReference type="PANTHER" id="PTHR46652">
    <property type="entry name" value="LEUCINE-RICH REPEAT AND IQ DOMAIN-CONTAINING PROTEIN 1-RELATED"/>
    <property type="match status" value="1"/>
</dbReference>
<keyword evidence="5" id="KW-1185">Reference proteome</keyword>
<dbReference type="InterPro" id="IPR036388">
    <property type="entry name" value="WH-like_DNA-bd_sf"/>
</dbReference>
<name>A0ABW0IBQ9_9BACT</name>
<dbReference type="EMBL" id="JBHSMA010000004">
    <property type="protein sequence ID" value="MFC5410848.1"/>
    <property type="molecule type" value="Genomic_DNA"/>
</dbReference>
<dbReference type="InterPro" id="IPR003591">
    <property type="entry name" value="Leu-rich_rpt_typical-subtyp"/>
</dbReference>
<dbReference type="SUPFAM" id="SSF52058">
    <property type="entry name" value="L domain-like"/>
    <property type="match status" value="2"/>
</dbReference>
<evidence type="ECO:0000256" key="2">
    <source>
        <dbReference type="ARBA" id="ARBA00022737"/>
    </source>
</evidence>
<dbReference type="Pfam" id="PF16095">
    <property type="entry name" value="COR-A"/>
    <property type="match status" value="1"/>
</dbReference>
<dbReference type="SMART" id="SM00255">
    <property type="entry name" value="TIR"/>
    <property type="match status" value="1"/>
</dbReference>
<keyword evidence="1" id="KW-0433">Leucine-rich repeat</keyword>
<dbReference type="InterPro" id="IPR027417">
    <property type="entry name" value="P-loop_NTPase"/>
</dbReference>
<organism evidence="4 5">
    <name type="scientific">Larkinella bovis</name>
    <dbReference type="NCBI Taxonomy" id="683041"/>
    <lineage>
        <taxon>Bacteria</taxon>
        <taxon>Pseudomonadati</taxon>
        <taxon>Bacteroidota</taxon>
        <taxon>Cytophagia</taxon>
        <taxon>Cytophagales</taxon>
        <taxon>Spirosomataceae</taxon>
        <taxon>Larkinella</taxon>
    </lineage>
</organism>